<organism evidence="2 3">
    <name type="scientific">Brassica cretica</name>
    <name type="common">Mustard</name>
    <dbReference type="NCBI Taxonomy" id="69181"/>
    <lineage>
        <taxon>Eukaryota</taxon>
        <taxon>Viridiplantae</taxon>
        <taxon>Streptophyta</taxon>
        <taxon>Embryophyta</taxon>
        <taxon>Tracheophyta</taxon>
        <taxon>Spermatophyta</taxon>
        <taxon>Magnoliopsida</taxon>
        <taxon>eudicotyledons</taxon>
        <taxon>Gunneridae</taxon>
        <taxon>Pentapetalae</taxon>
        <taxon>rosids</taxon>
        <taxon>malvids</taxon>
        <taxon>Brassicales</taxon>
        <taxon>Brassicaceae</taxon>
        <taxon>Brassiceae</taxon>
        <taxon>Brassica</taxon>
    </lineage>
</organism>
<gene>
    <name evidence="2" type="ORF">F2Q69_00034060</name>
</gene>
<proteinExistence type="predicted"/>
<dbReference type="Pfam" id="PF07734">
    <property type="entry name" value="FBA_1"/>
    <property type="match status" value="1"/>
</dbReference>
<comment type="caution">
    <text evidence="2">The sequence shown here is derived from an EMBL/GenBank/DDBJ whole genome shotgun (WGS) entry which is preliminary data.</text>
</comment>
<evidence type="ECO:0000313" key="3">
    <source>
        <dbReference type="Proteomes" id="UP000712600"/>
    </source>
</evidence>
<name>A0A8S9SPM1_BRACR</name>
<feature type="domain" description="F-box associated beta-propeller type 1" evidence="1">
    <location>
        <begin position="60"/>
        <end position="126"/>
    </location>
</feature>
<evidence type="ECO:0000259" key="1">
    <source>
        <dbReference type="Pfam" id="PF07734"/>
    </source>
</evidence>
<evidence type="ECO:0000313" key="2">
    <source>
        <dbReference type="EMBL" id="KAF3602849.1"/>
    </source>
</evidence>
<accession>A0A8S9SPM1</accession>
<protein>
    <recommendedName>
        <fullName evidence="1">F-box associated beta-propeller type 1 domain-containing protein</fullName>
    </recommendedName>
</protein>
<dbReference type="Proteomes" id="UP000712600">
    <property type="component" value="Unassembled WGS sequence"/>
</dbReference>
<sequence length="132" mass="14613">MSKKKNLSEAMADASGPGWGWIAYSSGVTAAILLSDLPQVCSPTSILYLFGISHGSILPNIALWNPLLNKLRWVEQAAGCITSSDYYGIGYNNGDVNYKLLRFTCRPFEVEGFENVPEVEIYEFLENRGRQG</sequence>
<reference evidence="2" key="1">
    <citation type="submission" date="2019-12" db="EMBL/GenBank/DDBJ databases">
        <title>Genome sequencing and annotation of Brassica cretica.</title>
        <authorList>
            <person name="Studholme D.J."/>
            <person name="Sarris P."/>
        </authorList>
    </citation>
    <scope>NUCLEOTIDE SEQUENCE</scope>
    <source>
        <strain evidence="2">PFS-109/04</strain>
        <tissue evidence="2">Leaf</tissue>
    </source>
</reference>
<dbReference type="InterPro" id="IPR006527">
    <property type="entry name" value="F-box-assoc_dom_typ1"/>
</dbReference>
<dbReference type="AlphaFoldDB" id="A0A8S9SPM1"/>
<dbReference type="EMBL" id="QGKX02000004">
    <property type="protein sequence ID" value="KAF3602849.1"/>
    <property type="molecule type" value="Genomic_DNA"/>
</dbReference>